<evidence type="ECO:0000313" key="1">
    <source>
        <dbReference type="EMBL" id="AGN11965.1"/>
    </source>
</evidence>
<dbReference type="RefSeq" id="YP_008129954.1">
    <property type="nucleotide sequence ID" value="NC_021559.1"/>
</dbReference>
<dbReference type="KEGG" id="vg:15956704"/>
<evidence type="ECO:0000313" key="2">
    <source>
        <dbReference type="Proteomes" id="UP000201670"/>
    </source>
</evidence>
<dbReference type="EMBL" id="HQ337021">
    <property type="protein sequence ID" value="AGN11965.1"/>
    <property type="molecule type" value="Genomic_DNA"/>
</dbReference>
<organism evidence="1 2">
    <name type="scientific">Prochlorococcus phage P-SSM3</name>
    <dbReference type="NCBI Taxonomy" id="536453"/>
    <lineage>
        <taxon>Viruses</taxon>
        <taxon>Duplodnaviria</taxon>
        <taxon>Heunggongvirae</taxon>
        <taxon>Uroviricota</taxon>
        <taxon>Caudoviricetes</taxon>
        <taxon>Pantevenvirales</taxon>
        <taxon>Kyanoviridae</taxon>
        <taxon>Ronodorvirus</taxon>
        <taxon>Ronodorvirus pssm3</taxon>
    </lineage>
</organism>
<proteinExistence type="predicted"/>
<protein>
    <submittedName>
        <fullName evidence="1">Uncharacterized protein</fullName>
    </submittedName>
</protein>
<gene>
    <name evidence="1" type="ORF">PRAG_00023</name>
</gene>
<sequence>MKYTIKAQDIVGPKKLPGFNGVGDIDLLAYENREVDIPKGYEFQSLGSLDLDEEVDELEDVWSNDGVREEGNADDRIDALQNSYSVNGYKTEYAPGMGSKDSNGKELPVEGRGRAIAGKRNKEKRIPWINLKKTEPGELARISAGVLANLKHDPATKATREDLITAGLKLIGDGELNPNEVDLNTWLKDRCEIASFFTQNNITLIIDGIIKRHAEGENTVRIKERKTWKEILKKDFKIEIDDKTVFLFSMDSDTYSCRAFCEAILEHGSVNSVEIIAYTNKRLPSEARSKLAKFVSDIGKYTRLMYKAVGDRKDCTFKKINPSDHFIIKGCLPQFIVDHADEWDSKELIDVENY</sequence>
<reference evidence="1 2" key="1">
    <citation type="submission" date="2010-10" db="EMBL/GenBank/DDBJ databases">
        <title>The Genome Sequence of Prochlorococcus phage P-SSM3.</title>
        <authorList>
            <consortium name="The Broad Institute Genome Sequencing Platform"/>
            <person name="Henn M.R."/>
            <person name="Sullivan M.S."/>
            <person name="Osburne M.S."/>
            <person name="Levin J."/>
            <person name="Malboeuf C."/>
            <person name="Casali M."/>
            <person name="Russ C."/>
            <person name="Lennon N."/>
            <person name="Chapman S.B."/>
            <person name="Erlich R."/>
            <person name="Young S.K."/>
            <person name="Yandava C."/>
            <person name="Zeng Q."/>
            <person name="Alvarado L."/>
            <person name="Anderson S."/>
            <person name="Berlin A."/>
            <person name="Chen Z."/>
            <person name="Freedman E."/>
            <person name="Gellesch M."/>
            <person name="Goldberg J."/>
            <person name="Green L."/>
            <person name="Griggs A."/>
            <person name="Gujja S."/>
            <person name="Heilman E.R."/>
            <person name="Heiman D."/>
            <person name="Hollinger A."/>
            <person name="Howarth C."/>
            <person name="Larson L."/>
            <person name="Mehta T."/>
            <person name="Pearson M."/>
            <person name="Roberts A."/>
            <person name="Ryan E."/>
            <person name="Saif S."/>
            <person name="Shea T."/>
            <person name="Shenoy N."/>
            <person name="Sisk P."/>
            <person name="Stolte C."/>
            <person name="Sykes S."/>
            <person name="White J."/>
            <person name="Yu Q."/>
            <person name="Coleman M.L."/>
            <person name="Huang K.H."/>
            <person name="Weigele P.R."/>
            <person name="DeFrancesco A.S."/>
            <person name="Kern S.E."/>
            <person name="Thompson L.R."/>
            <person name="Fu R."/>
            <person name="Hombeck B."/>
            <person name="Chisholm S.W."/>
            <person name="Haas B."/>
            <person name="Nusbaum C."/>
            <person name="Birren B."/>
        </authorList>
    </citation>
    <scope>NUCLEOTIDE SEQUENCE [LARGE SCALE GENOMIC DNA]</scope>
    <source>
        <strain evidence="1 2">P-SSM3</strain>
    </source>
</reference>
<dbReference type="GeneID" id="15956704"/>
<accession>R9S6S1</accession>
<keyword evidence="2" id="KW-1185">Reference proteome</keyword>
<name>R9S6S1_9CAUD</name>
<dbReference type="Proteomes" id="UP000201670">
    <property type="component" value="Segment"/>
</dbReference>